<evidence type="ECO:0000313" key="1">
    <source>
        <dbReference type="EMBL" id="KAJ2982878.1"/>
    </source>
</evidence>
<accession>A0ACC1NX37</accession>
<dbReference type="Proteomes" id="UP001143910">
    <property type="component" value="Unassembled WGS sequence"/>
</dbReference>
<sequence length="191" mass="20540">MEPQRNRNDFKEVVGVSTSTTHIKVIQAWRVANPLMGQYLVLTLLGRRAADDVLAATSFPIAEVTPNAIRKTPKIKVVRVAHASRLGTPSSVGGDADEPRKDYKLMTKSEKMSASMKSRWANGNMAGAVEKRKATLAAKKAAQAVADQKSGTTTPKSTTKAVKPKKDGPPRQDSQPLPPSTPIMGYPFSAS</sequence>
<protein>
    <submittedName>
        <fullName evidence="1">Uncharacterized protein</fullName>
    </submittedName>
</protein>
<dbReference type="EMBL" id="JANJQO010000053">
    <property type="protein sequence ID" value="KAJ2982878.1"/>
    <property type="molecule type" value="Genomic_DNA"/>
</dbReference>
<organism evidence="1 2">
    <name type="scientific">Zarea fungicola</name>
    <dbReference type="NCBI Taxonomy" id="93591"/>
    <lineage>
        <taxon>Eukaryota</taxon>
        <taxon>Fungi</taxon>
        <taxon>Dikarya</taxon>
        <taxon>Ascomycota</taxon>
        <taxon>Pezizomycotina</taxon>
        <taxon>Sordariomycetes</taxon>
        <taxon>Hypocreomycetidae</taxon>
        <taxon>Hypocreales</taxon>
        <taxon>Cordycipitaceae</taxon>
        <taxon>Zarea</taxon>
    </lineage>
</organism>
<keyword evidence="2" id="KW-1185">Reference proteome</keyword>
<reference evidence="1" key="1">
    <citation type="submission" date="2022-08" db="EMBL/GenBank/DDBJ databases">
        <title>Genome Sequence of Lecanicillium fungicola.</title>
        <authorList>
            <person name="Buettner E."/>
        </authorList>
    </citation>
    <scope>NUCLEOTIDE SEQUENCE</scope>
    <source>
        <strain evidence="1">Babe33</strain>
    </source>
</reference>
<proteinExistence type="predicted"/>
<gene>
    <name evidence="1" type="ORF">NQ176_g1085</name>
</gene>
<name>A0ACC1NX37_9HYPO</name>
<evidence type="ECO:0000313" key="2">
    <source>
        <dbReference type="Proteomes" id="UP001143910"/>
    </source>
</evidence>
<comment type="caution">
    <text evidence="1">The sequence shown here is derived from an EMBL/GenBank/DDBJ whole genome shotgun (WGS) entry which is preliminary data.</text>
</comment>